<feature type="coiled-coil region" evidence="1">
    <location>
        <begin position="62"/>
        <end position="118"/>
    </location>
</feature>
<keyword evidence="4" id="KW-1185">Reference proteome</keyword>
<dbReference type="Gene3D" id="1.20.120.20">
    <property type="entry name" value="Apolipoprotein"/>
    <property type="match status" value="1"/>
</dbReference>
<gene>
    <name evidence="3" type="ordered locus">Desac_2299</name>
</gene>
<dbReference type="KEGG" id="dao:Desac_2299"/>
<keyword evidence="2" id="KW-0732">Signal</keyword>
<evidence type="ECO:0000256" key="1">
    <source>
        <dbReference type="SAM" id="Coils"/>
    </source>
</evidence>
<dbReference type="STRING" id="880072.Desac_2299"/>
<reference evidence="4" key="2">
    <citation type="submission" date="2011-03" db="EMBL/GenBank/DDBJ databases">
        <title>The complete genome of Desulfobacca acetoxidans DSM 11109.</title>
        <authorList>
            <consortium name="US DOE Joint Genome Institute (JGI-PGF)"/>
            <person name="Lucas S."/>
            <person name="Copeland A."/>
            <person name="Lapidus A."/>
            <person name="Bruce D."/>
            <person name="Goodwin L."/>
            <person name="Pitluck S."/>
            <person name="Peters L."/>
            <person name="Kyrpides N."/>
            <person name="Mavromatis K."/>
            <person name="Ivanova N."/>
            <person name="Ovchinnikova G."/>
            <person name="Teshima H."/>
            <person name="Detter J.C."/>
            <person name="Han C."/>
            <person name="Land M."/>
            <person name="Hauser L."/>
            <person name="Markowitz V."/>
            <person name="Cheng J.-F."/>
            <person name="Hugenholtz P."/>
            <person name="Woyke T."/>
            <person name="Wu D."/>
            <person name="Spring S."/>
            <person name="Schueler E."/>
            <person name="Brambilla E."/>
            <person name="Klenk H.-P."/>
            <person name="Eisen J.A."/>
        </authorList>
    </citation>
    <scope>NUCLEOTIDE SEQUENCE [LARGE SCALE GENOMIC DNA]</scope>
    <source>
        <strain evidence="4">ATCC 700848 / DSM 11109 / ASRB2</strain>
    </source>
</reference>
<reference evidence="3 4" key="1">
    <citation type="journal article" date="2011" name="Stand. Genomic Sci.">
        <title>Complete genome sequence of the acetate-degrading sulfate reducer Desulfobacca acetoxidans type strain (ASRB2).</title>
        <authorList>
            <person name="Goker M."/>
            <person name="Teshima H."/>
            <person name="Lapidus A."/>
            <person name="Nolan M."/>
            <person name="Lucas S."/>
            <person name="Hammon N."/>
            <person name="Deshpande S."/>
            <person name="Cheng J.F."/>
            <person name="Tapia R."/>
            <person name="Han C."/>
            <person name="Goodwin L."/>
            <person name="Pitluck S."/>
            <person name="Huntemann M."/>
            <person name="Liolios K."/>
            <person name="Ivanova N."/>
            <person name="Pagani I."/>
            <person name="Mavromatis K."/>
            <person name="Ovchinikova G."/>
            <person name="Pati A."/>
            <person name="Chen A."/>
            <person name="Palaniappan K."/>
            <person name="Land M."/>
            <person name="Hauser L."/>
            <person name="Brambilla E.M."/>
            <person name="Rohde M."/>
            <person name="Spring S."/>
            <person name="Detter J.C."/>
            <person name="Woyke T."/>
            <person name="Bristow J."/>
            <person name="Eisen J.A."/>
            <person name="Markowitz V."/>
            <person name="Hugenholtz P."/>
            <person name="Kyrpides N.C."/>
            <person name="Klenk H.P."/>
        </authorList>
    </citation>
    <scope>NUCLEOTIDE SEQUENCE [LARGE SCALE GENOMIC DNA]</scope>
    <source>
        <strain evidence="4">ATCC 700848 / DSM 11109 / ASRB2</strain>
    </source>
</reference>
<dbReference type="EMBL" id="CP002629">
    <property type="protein sequence ID" value="AEB10123.1"/>
    <property type="molecule type" value="Genomic_DNA"/>
</dbReference>
<evidence type="ECO:0000256" key="2">
    <source>
        <dbReference type="SAM" id="SignalP"/>
    </source>
</evidence>
<accession>F2NFK4</accession>
<evidence type="ECO:0000313" key="4">
    <source>
        <dbReference type="Proteomes" id="UP000000483"/>
    </source>
</evidence>
<proteinExistence type="predicted"/>
<protein>
    <recommendedName>
        <fullName evidence="5">Lipoprotein</fullName>
    </recommendedName>
</protein>
<sequence length="147" mass="16787">MKKTLLVSAALLLASLVFTGCDKKEEPPKPKEGISKDQIQEQAGKLLDMTKDFLEEQKAKYFNDLQSKMQDFNQKLDELQARAEKATPEMKSKLQNLVQQLQQKQEVAKKQLEESKGAVGQTWDDMKSKLDNTLKQMDQDLEKGKDI</sequence>
<dbReference type="SUPFAM" id="SSF58113">
    <property type="entry name" value="Apolipoprotein A-I"/>
    <property type="match status" value="1"/>
</dbReference>
<name>F2NFK4_DESAR</name>
<organism evidence="3 4">
    <name type="scientific">Desulfobacca acetoxidans (strain ATCC 700848 / DSM 11109 / ASRB2)</name>
    <dbReference type="NCBI Taxonomy" id="880072"/>
    <lineage>
        <taxon>Bacteria</taxon>
        <taxon>Pseudomonadati</taxon>
        <taxon>Thermodesulfobacteriota</taxon>
        <taxon>Desulfobaccia</taxon>
        <taxon>Desulfobaccales</taxon>
        <taxon>Desulfobaccaceae</taxon>
        <taxon>Desulfobacca</taxon>
    </lineage>
</organism>
<evidence type="ECO:0000313" key="3">
    <source>
        <dbReference type="EMBL" id="AEB10123.1"/>
    </source>
</evidence>
<evidence type="ECO:0008006" key="5">
    <source>
        <dbReference type="Google" id="ProtNLM"/>
    </source>
</evidence>
<dbReference type="RefSeq" id="WP_013707232.1">
    <property type="nucleotide sequence ID" value="NC_015388.1"/>
</dbReference>
<keyword evidence="1" id="KW-0175">Coiled coil</keyword>
<dbReference type="AlphaFoldDB" id="F2NFK4"/>
<dbReference type="Proteomes" id="UP000000483">
    <property type="component" value="Chromosome"/>
</dbReference>
<dbReference type="PROSITE" id="PS51257">
    <property type="entry name" value="PROKAR_LIPOPROTEIN"/>
    <property type="match status" value="1"/>
</dbReference>
<feature type="chain" id="PRO_5003286959" description="Lipoprotein" evidence="2">
    <location>
        <begin position="20"/>
        <end position="147"/>
    </location>
</feature>
<dbReference type="HOGENOM" id="CLU_1765052_0_0_7"/>
<feature type="signal peptide" evidence="2">
    <location>
        <begin position="1"/>
        <end position="19"/>
    </location>
</feature>